<dbReference type="AlphaFoldDB" id="A0A5J4NNN5"/>
<dbReference type="SUPFAM" id="SSF53067">
    <property type="entry name" value="Actin-like ATPase domain"/>
    <property type="match status" value="2"/>
</dbReference>
<keyword evidence="2" id="KW-0547">Nucleotide-binding</keyword>
<accession>A0A5J4NNN5</accession>
<dbReference type="Proteomes" id="UP000324629">
    <property type="component" value="Unassembled WGS sequence"/>
</dbReference>
<name>A0A5J4NNN5_9TREM</name>
<dbReference type="InterPro" id="IPR013126">
    <property type="entry name" value="Hsp_70_fam"/>
</dbReference>
<reference evidence="4 5" key="1">
    <citation type="journal article" date="2019" name="Gigascience">
        <title>Whole-genome sequence of the oriental lung fluke Paragonimus westermani.</title>
        <authorList>
            <person name="Oey H."/>
            <person name="Zakrzewski M."/>
            <person name="Narain K."/>
            <person name="Devi K.R."/>
            <person name="Agatsuma T."/>
            <person name="Nawaratna S."/>
            <person name="Gobert G.N."/>
            <person name="Jones M.K."/>
            <person name="Ragan M.A."/>
            <person name="McManus D.P."/>
            <person name="Krause L."/>
        </authorList>
    </citation>
    <scope>NUCLEOTIDE SEQUENCE [LARGE SCALE GENOMIC DNA]</scope>
    <source>
        <strain evidence="4 5">IND2009</strain>
    </source>
</reference>
<dbReference type="GO" id="GO:0005524">
    <property type="term" value="F:ATP binding"/>
    <property type="evidence" value="ECO:0007669"/>
    <property type="project" value="UniProtKB-KW"/>
</dbReference>
<dbReference type="Pfam" id="PF00012">
    <property type="entry name" value="HSP70"/>
    <property type="match status" value="1"/>
</dbReference>
<protein>
    <submittedName>
        <fullName evidence="4">Uncharacterized protein</fullName>
    </submittedName>
</protein>
<dbReference type="FunFam" id="3.30.420.40:FF:000171">
    <property type="entry name" value="Heat shock 70 kDa protein 4"/>
    <property type="match status" value="1"/>
</dbReference>
<dbReference type="PANTHER" id="PTHR45639">
    <property type="entry name" value="HSC70CB, ISOFORM G-RELATED"/>
    <property type="match status" value="1"/>
</dbReference>
<evidence type="ECO:0000256" key="1">
    <source>
        <dbReference type="ARBA" id="ARBA00007381"/>
    </source>
</evidence>
<comment type="caution">
    <text evidence="4">The sequence shown here is derived from an EMBL/GenBank/DDBJ whole genome shotgun (WGS) entry which is preliminary data.</text>
</comment>
<sequence length="247" mass="28274">MFYVAPTRTHWINPFVWIIQSVTIAHEPFQTDCEPFWLIDSSEKIMKHLATAKSVVKWLVKQNVKNVVINVPEFYANRERRAMVKVCKLFKLNCLKLVNDTTAIATVYAYNNSQPLAIARPTRNVLFVIMGATNTQVAIWGIEGHNMKVIASASDDQLGGCNFDQAIFDYLCEMQPRLVRLIHHSLTFAVLQTNAPLTAQVAVFEECEQIKMRLNSSYRITSINLTRYEGLSPSRYEITRSKFEVSH</sequence>
<dbReference type="GO" id="GO:0140662">
    <property type="term" value="F:ATP-dependent protein folding chaperone"/>
    <property type="evidence" value="ECO:0007669"/>
    <property type="project" value="InterPro"/>
</dbReference>
<proteinExistence type="inferred from homology"/>
<keyword evidence="5" id="KW-1185">Reference proteome</keyword>
<dbReference type="Gene3D" id="3.90.640.10">
    <property type="entry name" value="Actin, Chain A, domain 4"/>
    <property type="match status" value="1"/>
</dbReference>
<evidence type="ECO:0000256" key="2">
    <source>
        <dbReference type="ARBA" id="ARBA00022741"/>
    </source>
</evidence>
<evidence type="ECO:0000313" key="4">
    <source>
        <dbReference type="EMBL" id="KAA3677019.1"/>
    </source>
</evidence>
<evidence type="ECO:0000313" key="5">
    <source>
        <dbReference type="Proteomes" id="UP000324629"/>
    </source>
</evidence>
<dbReference type="EMBL" id="QNGE01001700">
    <property type="protein sequence ID" value="KAA3677019.1"/>
    <property type="molecule type" value="Genomic_DNA"/>
</dbReference>
<keyword evidence="3" id="KW-0067">ATP-binding</keyword>
<dbReference type="InterPro" id="IPR043129">
    <property type="entry name" value="ATPase_NBD"/>
</dbReference>
<gene>
    <name evidence="4" type="ORF">DEA37_0009621</name>
</gene>
<organism evidence="4 5">
    <name type="scientific">Paragonimus westermani</name>
    <dbReference type="NCBI Taxonomy" id="34504"/>
    <lineage>
        <taxon>Eukaryota</taxon>
        <taxon>Metazoa</taxon>
        <taxon>Spiralia</taxon>
        <taxon>Lophotrochozoa</taxon>
        <taxon>Platyhelminthes</taxon>
        <taxon>Trematoda</taxon>
        <taxon>Digenea</taxon>
        <taxon>Plagiorchiida</taxon>
        <taxon>Troglotremata</taxon>
        <taxon>Troglotrematidae</taxon>
        <taxon>Paragonimus</taxon>
    </lineage>
</organism>
<dbReference type="Gene3D" id="3.30.420.40">
    <property type="match status" value="2"/>
</dbReference>
<evidence type="ECO:0000256" key="3">
    <source>
        <dbReference type="ARBA" id="ARBA00022840"/>
    </source>
</evidence>
<comment type="similarity">
    <text evidence="1">Belongs to the heat shock protein 70 family.</text>
</comment>